<keyword evidence="4 7" id="KW-1133">Transmembrane helix</keyword>
<feature type="transmembrane region" description="Helical" evidence="7">
    <location>
        <begin position="222"/>
        <end position="244"/>
    </location>
</feature>
<feature type="transmembrane region" description="Helical" evidence="7">
    <location>
        <begin position="479"/>
        <end position="499"/>
    </location>
</feature>
<evidence type="ECO:0000256" key="4">
    <source>
        <dbReference type="ARBA" id="ARBA00022989"/>
    </source>
</evidence>
<evidence type="ECO:0000256" key="2">
    <source>
        <dbReference type="ARBA" id="ARBA00010199"/>
    </source>
</evidence>
<feature type="transmembrane region" description="Helical" evidence="7">
    <location>
        <begin position="250"/>
        <end position="275"/>
    </location>
</feature>
<feature type="compositionally biased region" description="Low complexity" evidence="6">
    <location>
        <begin position="534"/>
        <end position="548"/>
    </location>
</feature>
<dbReference type="CDD" id="cd13132">
    <property type="entry name" value="MATE_eukaryotic"/>
    <property type="match status" value="1"/>
</dbReference>
<evidence type="ECO:0000256" key="6">
    <source>
        <dbReference type="SAM" id="MobiDB-lite"/>
    </source>
</evidence>
<evidence type="ECO:0000256" key="3">
    <source>
        <dbReference type="ARBA" id="ARBA00022692"/>
    </source>
</evidence>
<feature type="transmembrane region" description="Helical" evidence="7">
    <location>
        <begin position="411"/>
        <end position="435"/>
    </location>
</feature>
<dbReference type="OrthoDB" id="2126698at2759"/>
<reference evidence="8" key="1">
    <citation type="submission" date="2022-07" db="EMBL/GenBank/DDBJ databases">
        <title>Phylogenomic reconstructions and comparative analyses of Kickxellomycotina fungi.</title>
        <authorList>
            <person name="Reynolds N.K."/>
            <person name="Stajich J.E."/>
            <person name="Barry K."/>
            <person name="Grigoriev I.V."/>
            <person name="Crous P."/>
            <person name="Smith M.E."/>
        </authorList>
    </citation>
    <scope>NUCLEOTIDE SEQUENCE</scope>
    <source>
        <strain evidence="8">NRRL 1565</strain>
    </source>
</reference>
<keyword evidence="5 7" id="KW-0472">Membrane</keyword>
<dbReference type="GO" id="GO:0042910">
    <property type="term" value="F:xenobiotic transmembrane transporter activity"/>
    <property type="evidence" value="ECO:0007669"/>
    <property type="project" value="InterPro"/>
</dbReference>
<keyword evidence="9" id="KW-1185">Reference proteome</keyword>
<dbReference type="GO" id="GO:0015297">
    <property type="term" value="F:antiporter activity"/>
    <property type="evidence" value="ECO:0007669"/>
    <property type="project" value="InterPro"/>
</dbReference>
<comment type="similarity">
    <text evidence="2">Belongs to the multi antimicrobial extrusion (MATE) (TC 2.A.66.1) family.</text>
</comment>
<dbReference type="GO" id="GO:0016020">
    <property type="term" value="C:membrane"/>
    <property type="evidence" value="ECO:0007669"/>
    <property type="project" value="UniProtKB-SubCell"/>
</dbReference>
<organism evidence="8 9">
    <name type="scientific">Coemansia guatemalensis</name>
    <dbReference type="NCBI Taxonomy" id="2761395"/>
    <lineage>
        <taxon>Eukaryota</taxon>
        <taxon>Fungi</taxon>
        <taxon>Fungi incertae sedis</taxon>
        <taxon>Zoopagomycota</taxon>
        <taxon>Kickxellomycotina</taxon>
        <taxon>Kickxellomycetes</taxon>
        <taxon>Kickxellales</taxon>
        <taxon>Kickxellaceae</taxon>
        <taxon>Coemansia</taxon>
    </lineage>
</organism>
<feature type="transmembrane region" description="Helical" evidence="7">
    <location>
        <begin position="447"/>
        <end position="467"/>
    </location>
</feature>
<accession>A0A9W8HWJ9</accession>
<gene>
    <name evidence="8" type="primary">ERC1_8</name>
    <name evidence="8" type="ORF">H4R20_004230</name>
</gene>
<dbReference type="NCBIfam" id="TIGR00797">
    <property type="entry name" value="matE"/>
    <property type="match status" value="1"/>
</dbReference>
<evidence type="ECO:0000313" key="9">
    <source>
        <dbReference type="Proteomes" id="UP001140094"/>
    </source>
</evidence>
<dbReference type="AlphaFoldDB" id="A0A9W8HWJ9"/>
<feature type="transmembrane region" description="Helical" evidence="7">
    <location>
        <begin position="374"/>
        <end position="405"/>
    </location>
</feature>
<dbReference type="InterPro" id="IPR002528">
    <property type="entry name" value="MATE_fam"/>
</dbReference>
<dbReference type="Pfam" id="PF01554">
    <property type="entry name" value="MatE"/>
    <property type="match status" value="2"/>
</dbReference>
<keyword evidence="3 7" id="KW-0812">Transmembrane</keyword>
<name>A0A9W8HWJ9_9FUNG</name>
<dbReference type="Proteomes" id="UP001140094">
    <property type="component" value="Unassembled WGS sequence"/>
</dbReference>
<sequence length="548" mass="58750">MTDPDQTHDVANTPEETTWLLANSRTDTGTSAITTAAIEAPAGAETVTDNLYSPCKFAEADSIVASLILVQESRRIARSSVPVVLTYVLQYSFSFISLLVVGHIGADELAAAALANMALVVMVFSPGIGLASALDTFCSTSFTASRDRTLVGFHLQRGLIAMICHALVIVPIVWYLDVLMIWLKQDAAISMLCGQFVRVQLLGVLPWLFFECVKRFLQAQGIVHVSTCILLAVLPIHLASNYLFAWSPLMGIGFLGAAMANVTTNWLILAGIAVYTWRSEARSSWGGWTVQAFWAMPQYFRLAIPSMVMICAEWWILDLLALAASYLGSTTLAAQSIVINTCSLTYQIPDGLSVVVCNQVGNLIGQSRTRRARLAAWLGIVFGVAVGVATLVAALAVGSWWGIIYSDDKQIIAGVAVIMPAAALFQMADAINAVGSGVLRSVGRQNLGALINFPAYYLIGFPLGLYLTYGTPHLGVLGLWYGLCAGVGLAVAMQLLICVRTDWAFEVRRCMVRVSEDHSSLIRGRKPASDDSDSCSIASTASASSNGG</sequence>
<dbReference type="GO" id="GO:1990961">
    <property type="term" value="P:xenobiotic detoxification by transmembrane export across the plasma membrane"/>
    <property type="evidence" value="ECO:0007669"/>
    <property type="project" value="InterPro"/>
</dbReference>
<dbReference type="InterPro" id="IPR045069">
    <property type="entry name" value="MATE_euk"/>
</dbReference>
<proteinExistence type="inferred from homology"/>
<feature type="transmembrane region" description="Helical" evidence="7">
    <location>
        <begin position="188"/>
        <end position="210"/>
    </location>
</feature>
<evidence type="ECO:0000313" key="8">
    <source>
        <dbReference type="EMBL" id="KAJ2799986.1"/>
    </source>
</evidence>
<dbReference type="EMBL" id="JANBUO010001071">
    <property type="protein sequence ID" value="KAJ2799986.1"/>
    <property type="molecule type" value="Genomic_DNA"/>
</dbReference>
<feature type="transmembrane region" description="Helical" evidence="7">
    <location>
        <begin position="158"/>
        <end position="176"/>
    </location>
</feature>
<feature type="region of interest" description="Disordered" evidence="6">
    <location>
        <begin position="522"/>
        <end position="548"/>
    </location>
</feature>
<evidence type="ECO:0000256" key="1">
    <source>
        <dbReference type="ARBA" id="ARBA00004141"/>
    </source>
</evidence>
<evidence type="ECO:0000256" key="5">
    <source>
        <dbReference type="ARBA" id="ARBA00023136"/>
    </source>
</evidence>
<evidence type="ECO:0000256" key="7">
    <source>
        <dbReference type="SAM" id="Phobius"/>
    </source>
</evidence>
<comment type="subcellular location">
    <subcellularLocation>
        <location evidence="1">Membrane</location>
        <topology evidence="1">Multi-pass membrane protein</topology>
    </subcellularLocation>
</comment>
<feature type="transmembrane region" description="Helical" evidence="7">
    <location>
        <begin position="112"/>
        <end position="137"/>
    </location>
</feature>
<dbReference type="PANTHER" id="PTHR11206">
    <property type="entry name" value="MULTIDRUG RESISTANCE PROTEIN"/>
    <property type="match status" value="1"/>
</dbReference>
<protein>
    <submittedName>
        <fullName evidence="8">Ethionine resistance protein</fullName>
    </submittedName>
</protein>
<feature type="transmembrane region" description="Helical" evidence="7">
    <location>
        <begin position="84"/>
        <end position="106"/>
    </location>
</feature>
<comment type="caution">
    <text evidence="8">The sequence shown here is derived from an EMBL/GenBank/DDBJ whole genome shotgun (WGS) entry which is preliminary data.</text>
</comment>